<gene>
    <name evidence="9" type="ORF">BDK88_2127</name>
</gene>
<feature type="transmembrane region" description="Helical" evidence="6">
    <location>
        <begin position="332"/>
        <end position="353"/>
    </location>
</feature>
<accession>A0A482YBY0</accession>
<feature type="transmembrane region" description="Helical" evidence="6">
    <location>
        <begin position="373"/>
        <end position="394"/>
    </location>
</feature>
<feature type="domain" description="MacB-like periplasmic core" evidence="8">
    <location>
        <begin position="36"/>
        <end position="247"/>
    </location>
</feature>
<keyword evidence="5 6" id="KW-0472">Membrane</keyword>
<dbReference type="AlphaFoldDB" id="A0A482YBY0"/>
<feature type="domain" description="ABC3 transporter permease C-terminal" evidence="7">
    <location>
        <begin position="283"/>
        <end position="391"/>
    </location>
</feature>
<evidence type="ECO:0000256" key="2">
    <source>
        <dbReference type="ARBA" id="ARBA00022475"/>
    </source>
</evidence>
<keyword evidence="3 6" id="KW-0812">Transmembrane</keyword>
<protein>
    <submittedName>
        <fullName evidence="9">Putative ABC transport system permease protein</fullName>
    </submittedName>
</protein>
<dbReference type="InterPro" id="IPR025857">
    <property type="entry name" value="MacB_PCD"/>
</dbReference>
<dbReference type="PANTHER" id="PTHR43738">
    <property type="entry name" value="ABC TRANSPORTER, MEMBRANE PROTEIN"/>
    <property type="match status" value="1"/>
</dbReference>
<dbReference type="GO" id="GO:0005886">
    <property type="term" value="C:plasma membrane"/>
    <property type="evidence" value="ECO:0007669"/>
    <property type="project" value="UniProtKB-SubCell"/>
</dbReference>
<evidence type="ECO:0000256" key="1">
    <source>
        <dbReference type="ARBA" id="ARBA00004651"/>
    </source>
</evidence>
<evidence type="ECO:0000313" key="9">
    <source>
        <dbReference type="EMBL" id="RZV10918.1"/>
    </source>
</evidence>
<sequence length="512" mass="54583">MKIRRLLTRWVGLIAVGIRRTASRATHTAKQRSRFSVLGVAVAIALLIMVTGLGVGLATSTTVYDDDVDYWIVPETDSPESPLIATDNIQFSSVHETNDRIHSYDGVDATTPVLAQVLRIESSDTAEYILVVGVINTPELDRVVGVDSDLLTPQDPYYANGEYNGEWTGEVVLSDGAADILATSPGESVAVAGNNTFTVTAIDNQSSSTGDIPTALVQLSELQQITGAAEYDQADQFVVSTNSPSVQNKLEGVYPQSSVQTRGEMTANQVAESDLSLALALTALVVSLSIGTLFVVTTSGLEIVADQQQLAVLSAMGLSIKSQLQLVGTQTVVLTGLGGLIGTIGGLAGIRLINTIAVRTITTEPIATSHPVFIVYGIGVALVVGLLSLPVLLLTGSSCFRRCSIVFRQLYNWVSQGVIRLRTAGSLTVAQFRQHKLQLTLAIIGVALAVLSMTLLAGAGIGVLETGQQGFDAAERDLWVTVRRNSNNICRRRWVRKHVIQLSKSIRRNGST</sequence>
<feature type="transmembrane region" description="Helical" evidence="6">
    <location>
        <begin position="35"/>
        <end position="58"/>
    </location>
</feature>
<dbReference type="Pfam" id="PF12704">
    <property type="entry name" value="MacB_PCD"/>
    <property type="match status" value="1"/>
</dbReference>
<dbReference type="Pfam" id="PF02687">
    <property type="entry name" value="FtsX"/>
    <property type="match status" value="1"/>
</dbReference>
<evidence type="ECO:0000256" key="4">
    <source>
        <dbReference type="ARBA" id="ARBA00022989"/>
    </source>
</evidence>
<evidence type="ECO:0000256" key="3">
    <source>
        <dbReference type="ARBA" id="ARBA00022692"/>
    </source>
</evidence>
<evidence type="ECO:0000259" key="8">
    <source>
        <dbReference type="Pfam" id="PF12704"/>
    </source>
</evidence>
<feature type="transmembrane region" description="Helical" evidence="6">
    <location>
        <begin position="441"/>
        <end position="464"/>
    </location>
</feature>
<proteinExistence type="predicted"/>
<dbReference type="Proteomes" id="UP000291097">
    <property type="component" value="Unassembled WGS sequence"/>
</dbReference>
<name>A0A482YBY0_9EURY</name>
<comment type="subcellular location">
    <subcellularLocation>
        <location evidence="1">Cell membrane</location>
        <topology evidence="1">Multi-pass membrane protein</topology>
    </subcellularLocation>
</comment>
<feature type="transmembrane region" description="Helical" evidence="6">
    <location>
        <begin position="275"/>
        <end position="297"/>
    </location>
</feature>
<dbReference type="InterPro" id="IPR003838">
    <property type="entry name" value="ABC3_permease_C"/>
</dbReference>
<evidence type="ECO:0000313" key="10">
    <source>
        <dbReference type="Proteomes" id="UP000291097"/>
    </source>
</evidence>
<reference evidence="9 10" key="1">
    <citation type="submission" date="2019-02" db="EMBL/GenBank/DDBJ databases">
        <title>Genomic Encyclopedia of Archaeal and Bacterial Type Strains, Phase II (KMG-II): from individual species to whole genera.</title>
        <authorList>
            <person name="Goeker M."/>
        </authorList>
    </citation>
    <scope>NUCLEOTIDE SEQUENCE [LARGE SCALE GENOMIC DNA]</scope>
    <source>
        <strain evidence="9 10">DSM 18328</strain>
    </source>
</reference>
<comment type="caution">
    <text evidence="9">The sequence shown here is derived from an EMBL/GenBank/DDBJ whole genome shotgun (WGS) entry which is preliminary data.</text>
</comment>
<dbReference type="PANTHER" id="PTHR43738:SF3">
    <property type="entry name" value="ABC TRANSPORTER PERMEASE"/>
    <property type="match status" value="1"/>
</dbReference>
<organism evidence="9 10">
    <name type="scientific">Natrinema hispanicum</name>
    <dbReference type="NCBI Taxonomy" id="392421"/>
    <lineage>
        <taxon>Archaea</taxon>
        <taxon>Methanobacteriati</taxon>
        <taxon>Methanobacteriota</taxon>
        <taxon>Stenosarchaea group</taxon>
        <taxon>Halobacteria</taxon>
        <taxon>Halobacteriales</taxon>
        <taxon>Natrialbaceae</taxon>
        <taxon>Natrinema</taxon>
    </lineage>
</organism>
<dbReference type="EMBL" id="SHMP01000004">
    <property type="protein sequence ID" value="RZV10918.1"/>
    <property type="molecule type" value="Genomic_DNA"/>
</dbReference>
<evidence type="ECO:0000259" key="7">
    <source>
        <dbReference type="Pfam" id="PF02687"/>
    </source>
</evidence>
<evidence type="ECO:0000256" key="5">
    <source>
        <dbReference type="ARBA" id="ARBA00023136"/>
    </source>
</evidence>
<evidence type="ECO:0000256" key="6">
    <source>
        <dbReference type="SAM" id="Phobius"/>
    </source>
</evidence>
<keyword evidence="4 6" id="KW-1133">Transmembrane helix</keyword>
<dbReference type="InterPro" id="IPR051125">
    <property type="entry name" value="ABC-4/HrtB_transporter"/>
</dbReference>
<keyword evidence="2" id="KW-1003">Cell membrane</keyword>